<evidence type="ECO:0000313" key="3">
    <source>
        <dbReference type="EMBL" id="WDF81957.1"/>
    </source>
</evidence>
<protein>
    <submittedName>
        <fullName evidence="3">Alpha/beta fold hydrolase</fullName>
    </submittedName>
</protein>
<keyword evidence="1 3" id="KW-0378">Hydrolase</keyword>
<dbReference type="PIRSF" id="PIRSF017388">
    <property type="entry name" value="Esterase_lipase"/>
    <property type="match status" value="1"/>
</dbReference>
<evidence type="ECO:0000259" key="2">
    <source>
        <dbReference type="Pfam" id="PF00326"/>
    </source>
</evidence>
<dbReference type="PANTHER" id="PTHR22946">
    <property type="entry name" value="DIENELACTONE HYDROLASE DOMAIN-CONTAINING PROTEIN-RELATED"/>
    <property type="match status" value="1"/>
</dbReference>
<dbReference type="InterPro" id="IPR012354">
    <property type="entry name" value="Esterase_lipase"/>
</dbReference>
<dbReference type="Gene3D" id="3.40.50.1820">
    <property type="entry name" value="alpha/beta hydrolase"/>
    <property type="match status" value="1"/>
</dbReference>
<keyword evidence="4" id="KW-1185">Reference proteome</keyword>
<dbReference type="InterPro" id="IPR029058">
    <property type="entry name" value="AB_hydrolase_fold"/>
</dbReference>
<dbReference type="SUPFAM" id="SSF53474">
    <property type="entry name" value="alpha/beta-Hydrolases"/>
    <property type="match status" value="1"/>
</dbReference>
<reference evidence="3 4" key="1">
    <citation type="submission" date="2023-02" db="EMBL/GenBank/DDBJ databases">
        <title>Genome sequence of Lacticaseibacillus sp. KACC 23028.</title>
        <authorList>
            <person name="Kim S."/>
            <person name="Heo J."/>
            <person name="Kwon S.-W."/>
        </authorList>
    </citation>
    <scope>NUCLEOTIDE SEQUENCE [LARGE SCALE GENOMIC DNA]</scope>
    <source>
        <strain evidence="3 4">KACC 23028</strain>
    </source>
</reference>
<feature type="domain" description="Peptidase S9 prolyl oligopeptidase catalytic" evidence="2">
    <location>
        <begin position="39"/>
        <end position="239"/>
    </location>
</feature>
<dbReference type="EMBL" id="CP117884">
    <property type="protein sequence ID" value="WDF81957.1"/>
    <property type="molecule type" value="Genomic_DNA"/>
</dbReference>
<dbReference type="Pfam" id="PF00326">
    <property type="entry name" value="Peptidase_S9"/>
    <property type="match status" value="1"/>
</dbReference>
<gene>
    <name evidence="3" type="ORF">PQ472_08475</name>
</gene>
<proteinExistence type="predicted"/>
<dbReference type="GO" id="GO:0016787">
    <property type="term" value="F:hydrolase activity"/>
    <property type="evidence" value="ECO:0007669"/>
    <property type="project" value="UniProtKB-KW"/>
</dbReference>
<sequence>MISEPSAIALDGTRRDLGVVLLHSYTGSSRDMKYLAPALNAAGYPVFAPVLRGHRERTFYGPLLGGNPEDWWQDVLAAVRRMHRQTAHVAVFGLSLGGVLAMRAITDLPHVAAGGVMAAPILDGSPVFSGTVSGYFDYVERFTGVTINRAAMAPAVDRQRVAIRHFAHDVIRKMPALTKPVFIAQGGADPIIDPQTAERTRDALTHSRVDFHWYPEAGHILTADPVHPQLEKDLIAFLQTIEP</sequence>
<dbReference type="RefSeq" id="WP_274259081.1">
    <property type="nucleotide sequence ID" value="NZ_CP117884.1"/>
</dbReference>
<dbReference type="InterPro" id="IPR001375">
    <property type="entry name" value="Peptidase_S9_cat"/>
</dbReference>
<evidence type="ECO:0000313" key="4">
    <source>
        <dbReference type="Proteomes" id="UP001220377"/>
    </source>
</evidence>
<dbReference type="PANTHER" id="PTHR22946:SF9">
    <property type="entry name" value="POLYKETIDE TRANSFERASE AF380"/>
    <property type="match status" value="1"/>
</dbReference>
<evidence type="ECO:0000256" key="1">
    <source>
        <dbReference type="ARBA" id="ARBA00022801"/>
    </source>
</evidence>
<accession>A0ABY7WP29</accession>
<dbReference type="InterPro" id="IPR050261">
    <property type="entry name" value="FrsA_esterase"/>
</dbReference>
<dbReference type="Proteomes" id="UP001220377">
    <property type="component" value="Chromosome"/>
</dbReference>
<organism evidence="3 4">
    <name type="scientific">Lacticaseibacillus pabuli</name>
    <dbReference type="NCBI Taxonomy" id="3025672"/>
    <lineage>
        <taxon>Bacteria</taxon>
        <taxon>Bacillati</taxon>
        <taxon>Bacillota</taxon>
        <taxon>Bacilli</taxon>
        <taxon>Lactobacillales</taxon>
        <taxon>Lactobacillaceae</taxon>
        <taxon>Lacticaseibacillus</taxon>
    </lineage>
</organism>
<name>A0ABY7WP29_9LACO</name>